<dbReference type="Gene3D" id="2.70.130.10">
    <property type="entry name" value="Mannose-6-phosphate receptor binding domain"/>
    <property type="match status" value="1"/>
</dbReference>
<evidence type="ECO:0000256" key="2">
    <source>
        <dbReference type="ARBA" id="ARBA00022448"/>
    </source>
</evidence>
<gene>
    <name evidence="12" type="ORF">EPUL_004109</name>
</gene>
<keyword evidence="13" id="KW-1185">Reference proteome</keyword>
<dbReference type="GO" id="GO:0000139">
    <property type="term" value="C:Golgi membrane"/>
    <property type="evidence" value="ECO:0007669"/>
    <property type="project" value="UniProtKB-SubCell"/>
</dbReference>
<feature type="non-terminal residue" evidence="12">
    <location>
        <position position="318"/>
    </location>
</feature>
<dbReference type="PROSITE" id="PS51914">
    <property type="entry name" value="MRH"/>
    <property type="match status" value="1"/>
</dbReference>
<evidence type="ECO:0000256" key="6">
    <source>
        <dbReference type="ARBA" id="ARBA00023136"/>
    </source>
</evidence>
<dbReference type="SUPFAM" id="SSF50911">
    <property type="entry name" value="Mannose 6-phosphate receptor domain"/>
    <property type="match status" value="1"/>
</dbReference>
<dbReference type="GO" id="GO:0005770">
    <property type="term" value="C:late endosome"/>
    <property type="evidence" value="ECO:0007669"/>
    <property type="project" value="TreeGrafter"/>
</dbReference>
<keyword evidence="5 9" id="KW-1133">Transmembrane helix</keyword>
<dbReference type="FunFam" id="2.70.130.10:FF:000024">
    <property type="entry name" value="Putative vacuolar sorting receptor"/>
    <property type="match status" value="1"/>
</dbReference>
<dbReference type="InterPro" id="IPR044865">
    <property type="entry name" value="MRH_dom"/>
</dbReference>
<proteinExistence type="predicted"/>
<evidence type="ECO:0000256" key="4">
    <source>
        <dbReference type="ARBA" id="ARBA00022729"/>
    </source>
</evidence>
<evidence type="ECO:0000313" key="12">
    <source>
        <dbReference type="EMBL" id="POS85509.1"/>
    </source>
</evidence>
<keyword evidence="7" id="KW-1015">Disulfide bond</keyword>
<comment type="caution">
    <text evidence="12">The sequence shown here is derived from an EMBL/GenBank/DDBJ whole genome shotgun (WGS) entry which is preliminary data.</text>
</comment>
<protein>
    <recommendedName>
        <fullName evidence="11">MRH domain-containing protein</fullName>
    </recommendedName>
</protein>
<dbReference type="AlphaFoldDB" id="A0A2S4PU03"/>
<evidence type="ECO:0000256" key="10">
    <source>
        <dbReference type="SAM" id="SignalP"/>
    </source>
</evidence>
<dbReference type="Pfam" id="PF02157">
    <property type="entry name" value="Man-6-P_recep"/>
    <property type="match status" value="1"/>
</dbReference>
<dbReference type="GO" id="GO:0007034">
    <property type="term" value="P:vacuolar transport"/>
    <property type="evidence" value="ECO:0007669"/>
    <property type="project" value="TreeGrafter"/>
</dbReference>
<evidence type="ECO:0000256" key="3">
    <source>
        <dbReference type="ARBA" id="ARBA00022692"/>
    </source>
</evidence>
<keyword evidence="8" id="KW-0325">Glycoprotein</keyword>
<evidence type="ECO:0000259" key="11">
    <source>
        <dbReference type="PROSITE" id="PS51914"/>
    </source>
</evidence>
<evidence type="ECO:0000256" key="9">
    <source>
        <dbReference type="SAM" id="Phobius"/>
    </source>
</evidence>
<dbReference type="GO" id="GO:0010008">
    <property type="term" value="C:endosome membrane"/>
    <property type="evidence" value="ECO:0007669"/>
    <property type="project" value="UniProtKB-SubCell"/>
</dbReference>
<evidence type="ECO:0000256" key="5">
    <source>
        <dbReference type="ARBA" id="ARBA00022989"/>
    </source>
</evidence>
<organism evidence="12 13">
    <name type="scientific">Erysiphe pulchra</name>
    <dbReference type="NCBI Taxonomy" id="225359"/>
    <lineage>
        <taxon>Eukaryota</taxon>
        <taxon>Fungi</taxon>
        <taxon>Dikarya</taxon>
        <taxon>Ascomycota</taxon>
        <taxon>Pezizomycotina</taxon>
        <taxon>Leotiomycetes</taxon>
        <taxon>Erysiphales</taxon>
        <taxon>Erysiphaceae</taxon>
        <taxon>Erysiphe</taxon>
    </lineage>
</organism>
<evidence type="ECO:0000256" key="8">
    <source>
        <dbReference type="ARBA" id="ARBA00023180"/>
    </source>
</evidence>
<accession>A0A2S4PU03</accession>
<dbReference type="PANTHER" id="PTHR15071">
    <property type="entry name" value="MANNOSE-6-PHOSPHATE RECEPTOR FAMILY MEMBER"/>
    <property type="match status" value="1"/>
</dbReference>
<keyword evidence="2" id="KW-0813">Transport</keyword>
<keyword evidence="4 10" id="KW-0732">Signal</keyword>
<sequence>MFFLYFNILLYTILIHGRVSAGASDKESTSPAKTVKPCTISSPTGIFYDLNELRVTLPKDPKKPPKGARLEDWKARGYDYHNNQANFTLNVCGSLAEKQTDFVGVERSLWQNVSAFYELGAQRFSIGQENSTLKLRGRRLILEYRNGSPCGDRGTGRIEDNIRRKSSIISFHCDKDPLAAPSSGIVTYVGNSDDECSYYFEVLSKVACMTAEPTKQSIGPGAVFVLICIIAILVYFLGGVFYQRNVAHARGWRQLPNYVIWAGIGNFIKDIFIAVTSSCSGFVPKRRGYTMLSTGRGIHSRAEDENRLIDQLDEEWDD</sequence>
<keyword evidence="6 9" id="KW-0472">Membrane</keyword>
<keyword evidence="3 9" id="KW-0812">Transmembrane</keyword>
<dbReference type="PANTHER" id="PTHR15071:SF0">
    <property type="entry name" value="MANNOSE 6-PHOSPHATE RECEPTOR-LIKE PROTEIN 1"/>
    <property type="match status" value="1"/>
</dbReference>
<comment type="subcellular location">
    <subcellularLocation>
        <location evidence="1">Endomembrane system</location>
    </subcellularLocation>
</comment>
<dbReference type="STRING" id="225359.A0A2S4PU03"/>
<feature type="transmembrane region" description="Helical" evidence="9">
    <location>
        <begin position="218"/>
        <end position="242"/>
    </location>
</feature>
<evidence type="ECO:0000256" key="7">
    <source>
        <dbReference type="ARBA" id="ARBA00023157"/>
    </source>
</evidence>
<feature type="signal peptide" evidence="10">
    <location>
        <begin position="1"/>
        <end position="17"/>
    </location>
</feature>
<evidence type="ECO:0000313" key="13">
    <source>
        <dbReference type="Proteomes" id="UP000237438"/>
    </source>
</evidence>
<dbReference type="EMBL" id="PEDP01000580">
    <property type="protein sequence ID" value="POS85509.1"/>
    <property type="molecule type" value="Genomic_DNA"/>
</dbReference>
<dbReference type="OrthoDB" id="4504960at2759"/>
<evidence type="ECO:0000256" key="1">
    <source>
        <dbReference type="ARBA" id="ARBA00004308"/>
    </source>
</evidence>
<feature type="chain" id="PRO_5015391460" description="MRH domain-containing protein" evidence="10">
    <location>
        <begin position="18"/>
        <end position="318"/>
    </location>
</feature>
<dbReference type="InterPro" id="IPR028927">
    <property type="entry name" value="Man-6-P_rcpt"/>
</dbReference>
<name>A0A2S4PU03_9PEZI</name>
<dbReference type="Proteomes" id="UP000237438">
    <property type="component" value="Unassembled WGS sequence"/>
</dbReference>
<dbReference type="InterPro" id="IPR009011">
    <property type="entry name" value="Man6P_isomerase_rcpt-bd_dom_sf"/>
</dbReference>
<feature type="domain" description="MRH" evidence="11">
    <location>
        <begin position="36"/>
        <end position="210"/>
    </location>
</feature>
<reference evidence="12 13" key="1">
    <citation type="submission" date="2017-10" db="EMBL/GenBank/DDBJ databases">
        <title>Development of genomic resources for the powdery mildew, Erysiphe pulchra.</title>
        <authorList>
            <person name="Wadl P.A."/>
            <person name="Mack B.M."/>
            <person name="Moore G."/>
            <person name="Beltz S.B."/>
        </authorList>
    </citation>
    <scope>NUCLEOTIDE SEQUENCE [LARGE SCALE GENOMIC DNA]</scope>
    <source>
        <strain evidence="12">Cflorida</strain>
    </source>
</reference>